<gene>
    <name evidence="11" type="primary">gspJ</name>
    <name evidence="11" type="ORF">V6U78_09405</name>
</gene>
<dbReference type="InterPro" id="IPR012902">
    <property type="entry name" value="N_methyl_site"/>
</dbReference>
<reference evidence="11 12" key="1">
    <citation type="submission" date="2024-02" db="EMBL/GenBank/DDBJ databases">
        <title>Marinospirillum sp. MEB 164 isolated from Lonar lake sediment.</title>
        <authorList>
            <person name="Joshi A."/>
            <person name="Thite S."/>
        </authorList>
    </citation>
    <scope>NUCLEOTIDE SEQUENCE [LARGE SCALE GENOMIC DNA]</scope>
    <source>
        <strain evidence="11 12">MEB164</strain>
    </source>
</reference>
<evidence type="ECO:0000256" key="5">
    <source>
        <dbReference type="ARBA" id="ARBA00022481"/>
    </source>
</evidence>
<evidence type="ECO:0000256" key="7">
    <source>
        <dbReference type="ARBA" id="ARBA00022692"/>
    </source>
</evidence>
<evidence type="ECO:0000256" key="3">
    <source>
        <dbReference type="ARBA" id="ARBA00021539"/>
    </source>
</evidence>
<protein>
    <recommendedName>
        <fullName evidence="3">Type II secretion system protein J</fullName>
    </recommendedName>
</protein>
<dbReference type="NCBIfam" id="TIGR02532">
    <property type="entry name" value="IV_pilin_GFxxxE"/>
    <property type="match status" value="1"/>
</dbReference>
<dbReference type="SUPFAM" id="SSF54523">
    <property type="entry name" value="Pili subunits"/>
    <property type="match status" value="1"/>
</dbReference>
<dbReference type="RefSeq" id="WP_405339762.1">
    <property type="nucleotide sequence ID" value="NZ_JBANFI010000005.1"/>
</dbReference>
<evidence type="ECO:0000313" key="11">
    <source>
        <dbReference type="EMBL" id="MFK7161250.1"/>
    </source>
</evidence>
<dbReference type="Pfam" id="PF07963">
    <property type="entry name" value="N_methyl"/>
    <property type="match status" value="1"/>
</dbReference>
<evidence type="ECO:0000256" key="1">
    <source>
        <dbReference type="ARBA" id="ARBA00004377"/>
    </source>
</evidence>
<comment type="caution">
    <text evidence="11">The sequence shown here is derived from an EMBL/GenBank/DDBJ whole genome shotgun (WGS) entry which is preliminary data.</text>
</comment>
<comment type="similarity">
    <text evidence="2">Belongs to the GSP J family.</text>
</comment>
<evidence type="ECO:0000256" key="4">
    <source>
        <dbReference type="ARBA" id="ARBA00022475"/>
    </source>
</evidence>
<dbReference type="InterPro" id="IPR045584">
    <property type="entry name" value="Pilin-like"/>
</dbReference>
<accession>A0ABW8PY71</accession>
<evidence type="ECO:0000256" key="2">
    <source>
        <dbReference type="ARBA" id="ARBA00011084"/>
    </source>
</evidence>
<keyword evidence="8 10" id="KW-1133">Transmembrane helix</keyword>
<keyword evidence="9 10" id="KW-0472">Membrane</keyword>
<sequence length="220" mass="25417">MSVMQKCHASQPDRPTEGVQQGFTLLEVLVALALLATLGVALTFLLTQVIDARDQLAQRRTQGVDQLVSFVQRVDRQLNQAVVRFPHEFGRPHQQALVVEQDSLQWVSAGQWVLPLQDYATRLRVWRLRWLAEEQQLRLESHGWLDLADAAPWQLVDQLDGVSEVEWTFFHQGAWQRNLPEELPRALRLQLTWQEAVYQRPILLPEWIVLRGPPVLDETP</sequence>
<dbReference type="EMBL" id="JBANFI010000005">
    <property type="protein sequence ID" value="MFK7161250.1"/>
    <property type="molecule type" value="Genomic_DNA"/>
</dbReference>
<evidence type="ECO:0000256" key="6">
    <source>
        <dbReference type="ARBA" id="ARBA00022519"/>
    </source>
</evidence>
<proteinExistence type="inferred from homology"/>
<dbReference type="PROSITE" id="PS00409">
    <property type="entry name" value="PROKAR_NTER_METHYL"/>
    <property type="match status" value="1"/>
</dbReference>
<name>A0ABW8PY71_9GAMM</name>
<organism evidence="11 12">
    <name type="scientific">Marinospirillum alkalitolerans</name>
    <dbReference type="NCBI Taxonomy" id="3123374"/>
    <lineage>
        <taxon>Bacteria</taxon>
        <taxon>Pseudomonadati</taxon>
        <taxon>Pseudomonadota</taxon>
        <taxon>Gammaproteobacteria</taxon>
        <taxon>Oceanospirillales</taxon>
        <taxon>Oceanospirillaceae</taxon>
        <taxon>Marinospirillum</taxon>
    </lineage>
</organism>
<dbReference type="NCBIfam" id="TIGR01711">
    <property type="entry name" value="gspJ"/>
    <property type="match status" value="1"/>
</dbReference>
<evidence type="ECO:0000256" key="9">
    <source>
        <dbReference type="ARBA" id="ARBA00023136"/>
    </source>
</evidence>
<dbReference type="PANTHER" id="PTHR39583">
    <property type="entry name" value="TYPE II SECRETION SYSTEM PROTEIN J-RELATED"/>
    <property type="match status" value="1"/>
</dbReference>
<dbReference type="Pfam" id="PF11612">
    <property type="entry name" value="T2SSJ"/>
    <property type="match status" value="1"/>
</dbReference>
<dbReference type="InterPro" id="IPR051621">
    <property type="entry name" value="T2SS_protein_J"/>
</dbReference>
<dbReference type="PANTHER" id="PTHR39583:SF2">
    <property type="entry name" value="TYPE II SECRETION SYSTEM PROTEIN J"/>
    <property type="match status" value="1"/>
</dbReference>
<evidence type="ECO:0000313" key="12">
    <source>
        <dbReference type="Proteomes" id="UP001621714"/>
    </source>
</evidence>
<keyword evidence="12" id="KW-1185">Reference proteome</keyword>
<evidence type="ECO:0000256" key="8">
    <source>
        <dbReference type="ARBA" id="ARBA00022989"/>
    </source>
</evidence>
<keyword evidence="4" id="KW-1003">Cell membrane</keyword>
<dbReference type="InterPro" id="IPR010055">
    <property type="entry name" value="T2SS_protein-GspJ"/>
</dbReference>
<evidence type="ECO:0000256" key="10">
    <source>
        <dbReference type="SAM" id="Phobius"/>
    </source>
</evidence>
<keyword evidence="6" id="KW-0997">Cell inner membrane</keyword>
<dbReference type="Proteomes" id="UP001621714">
    <property type="component" value="Unassembled WGS sequence"/>
</dbReference>
<keyword evidence="5" id="KW-0488">Methylation</keyword>
<feature type="transmembrane region" description="Helical" evidence="10">
    <location>
        <begin position="28"/>
        <end position="50"/>
    </location>
</feature>
<keyword evidence="7 10" id="KW-0812">Transmembrane</keyword>
<comment type="subcellular location">
    <subcellularLocation>
        <location evidence="1">Cell inner membrane</location>
        <topology evidence="1">Single-pass membrane protein</topology>
    </subcellularLocation>
</comment>